<dbReference type="Proteomes" id="UP000225706">
    <property type="component" value="Unassembled WGS sequence"/>
</dbReference>
<feature type="chain" id="PRO_5013061171" evidence="1">
    <location>
        <begin position="25"/>
        <end position="193"/>
    </location>
</feature>
<sequence length="193" mass="21956">MAETKFWLFSVLLVYIVLLPWVSCSPTSQCGSTRSTEYTVTVESMARQQKAKRFLLITQNLSGEFRVSFTGRRGASGTKFIHKMGCSGQNMVFSLRPSKKPDSILAAENGQLVVKNASTVDLTDNKFKFEKKRIAMIYNDSDRNSEVQMDYYALMSLSRPQAVIKGNRKSGKVSLDKEKNWRDCRAWLKIDMI</sequence>
<evidence type="ECO:0000313" key="3">
    <source>
        <dbReference type="Proteomes" id="UP000225706"/>
    </source>
</evidence>
<feature type="signal peptide" evidence="1">
    <location>
        <begin position="1"/>
        <end position="24"/>
    </location>
</feature>
<keyword evidence="3" id="KW-1185">Reference proteome</keyword>
<protein>
    <submittedName>
        <fullName evidence="2">Uncharacterized protein</fullName>
    </submittedName>
</protein>
<name>A0A2B4RU90_STYPI</name>
<dbReference type="OrthoDB" id="5984554at2759"/>
<evidence type="ECO:0000313" key="2">
    <source>
        <dbReference type="EMBL" id="PFX20736.1"/>
    </source>
</evidence>
<accession>A0A2B4RU90</accession>
<evidence type="ECO:0000256" key="1">
    <source>
        <dbReference type="SAM" id="SignalP"/>
    </source>
</evidence>
<dbReference type="EMBL" id="LSMT01000305">
    <property type="protein sequence ID" value="PFX20736.1"/>
    <property type="molecule type" value="Genomic_DNA"/>
</dbReference>
<comment type="caution">
    <text evidence="2">The sequence shown here is derived from an EMBL/GenBank/DDBJ whole genome shotgun (WGS) entry which is preliminary data.</text>
</comment>
<organism evidence="2 3">
    <name type="scientific">Stylophora pistillata</name>
    <name type="common">Smooth cauliflower coral</name>
    <dbReference type="NCBI Taxonomy" id="50429"/>
    <lineage>
        <taxon>Eukaryota</taxon>
        <taxon>Metazoa</taxon>
        <taxon>Cnidaria</taxon>
        <taxon>Anthozoa</taxon>
        <taxon>Hexacorallia</taxon>
        <taxon>Scleractinia</taxon>
        <taxon>Astrocoeniina</taxon>
        <taxon>Pocilloporidae</taxon>
        <taxon>Stylophora</taxon>
    </lineage>
</organism>
<gene>
    <name evidence="2" type="ORF">AWC38_SpisGene14796</name>
</gene>
<reference evidence="3" key="1">
    <citation type="journal article" date="2017" name="bioRxiv">
        <title>Comparative analysis of the genomes of Stylophora pistillata and Acropora digitifera provides evidence for extensive differences between species of corals.</title>
        <authorList>
            <person name="Voolstra C.R."/>
            <person name="Li Y."/>
            <person name="Liew Y.J."/>
            <person name="Baumgarten S."/>
            <person name="Zoccola D."/>
            <person name="Flot J.-F."/>
            <person name="Tambutte S."/>
            <person name="Allemand D."/>
            <person name="Aranda M."/>
        </authorList>
    </citation>
    <scope>NUCLEOTIDE SEQUENCE [LARGE SCALE GENOMIC DNA]</scope>
</reference>
<dbReference type="AlphaFoldDB" id="A0A2B4RU90"/>
<proteinExistence type="predicted"/>
<keyword evidence="1" id="KW-0732">Signal</keyword>